<dbReference type="Gene3D" id="1.10.10.60">
    <property type="entry name" value="Homeodomain-like"/>
    <property type="match status" value="2"/>
</dbReference>
<feature type="compositionally biased region" description="Polar residues" evidence="2">
    <location>
        <begin position="64"/>
        <end position="76"/>
    </location>
</feature>
<dbReference type="PROSITE" id="PS51253">
    <property type="entry name" value="HTH_CENPB"/>
    <property type="match status" value="1"/>
</dbReference>
<dbReference type="GO" id="GO:0005634">
    <property type="term" value="C:nucleus"/>
    <property type="evidence" value="ECO:0007669"/>
    <property type="project" value="TreeGrafter"/>
</dbReference>
<evidence type="ECO:0000256" key="2">
    <source>
        <dbReference type="SAM" id="MobiDB-lite"/>
    </source>
</evidence>
<dbReference type="GO" id="GO:0003677">
    <property type="term" value="F:DNA binding"/>
    <property type="evidence" value="ECO:0007669"/>
    <property type="project" value="UniProtKB-KW"/>
</dbReference>
<feature type="region of interest" description="Disordered" evidence="2">
    <location>
        <begin position="39"/>
        <end position="106"/>
    </location>
</feature>
<keyword evidence="5" id="KW-1185">Reference proteome</keyword>
<organism evidence="4 5">
    <name type="scientific">Modicella reniformis</name>
    <dbReference type="NCBI Taxonomy" id="1440133"/>
    <lineage>
        <taxon>Eukaryota</taxon>
        <taxon>Fungi</taxon>
        <taxon>Fungi incertae sedis</taxon>
        <taxon>Mucoromycota</taxon>
        <taxon>Mortierellomycotina</taxon>
        <taxon>Mortierellomycetes</taxon>
        <taxon>Mortierellales</taxon>
        <taxon>Mortierellaceae</taxon>
        <taxon>Modicella</taxon>
    </lineage>
</organism>
<dbReference type="InterPro" id="IPR006600">
    <property type="entry name" value="HTH_CenpB_DNA-bd_dom"/>
</dbReference>
<sequence length="603" mass="69516">MYPMNNSQQQPIESQLLEDQTAQQEQQFKQIVELLFTPKLQSRLIPRPSSSSTHIEPNHEQDMQQDPTSTIPTSVHSTHKRDREDEEDDTVDKTDNQTGSKRRRKPRKLQKKLEIITFWEDNQDKSLVDISKLLEIPRSTVHGIISDRCNLKKLASSPHVGLTLERYTKIGSRFRILEELLVTWTVDLRSRNIVVDYKKSSTQAFEIHRMLSGLLAKTLPPCKFSTGWFKLFKSRHSSSFNTPNRADNPVSLDDSWLYAGGHLRSFSGSKDDIYTCGVTSLYLDMLPSKVYDGSHHDTLEDKTTTLSTSVLLCCNATGTDRRYPIAQFRYHQGDFEDEHSIGKNTYTGVEDLKASTFEKWITDFDSSLNRQVILAVDQKVWNLLGCKPKEPDRQQPQTTTPTELPRLPTVETKWKNILIIKVPTADATLLPMAVGLINEFKRDYFSLVLRGTTNSQIQTPDRTLQHRLELLSEAWFQVRRPTIEASFKTIVGSIEVERRRLKEAFPAFILQTPTDFRNNNWGTTVFAMFQGMRVNQPTIQQTYREEVDLLQVVKDVHLSVPRSVVQYYQNQDNDTGPSSFLRAKILEMQHHEDFKDYFGPPIF</sequence>
<dbReference type="Proteomes" id="UP000749646">
    <property type="component" value="Unassembled WGS sequence"/>
</dbReference>
<dbReference type="OrthoDB" id="2443471at2759"/>
<reference evidence="4" key="1">
    <citation type="journal article" date="2020" name="Fungal Divers.">
        <title>Resolving the Mortierellaceae phylogeny through synthesis of multi-gene phylogenetics and phylogenomics.</title>
        <authorList>
            <person name="Vandepol N."/>
            <person name="Liber J."/>
            <person name="Desiro A."/>
            <person name="Na H."/>
            <person name="Kennedy M."/>
            <person name="Barry K."/>
            <person name="Grigoriev I.V."/>
            <person name="Miller A.N."/>
            <person name="O'Donnell K."/>
            <person name="Stajich J.E."/>
            <person name="Bonito G."/>
        </authorList>
    </citation>
    <scope>NUCLEOTIDE SEQUENCE</scope>
    <source>
        <strain evidence="4">MES-2147</strain>
    </source>
</reference>
<feature type="domain" description="HTH CENPB-type" evidence="3">
    <location>
        <begin position="165"/>
        <end position="242"/>
    </location>
</feature>
<dbReference type="Pfam" id="PF03184">
    <property type="entry name" value="DDE_1"/>
    <property type="match status" value="1"/>
</dbReference>
<protein>
    <recommendedName>
        <fullName evidence="3">HTH CENPB-type domain-containing protein</fullName>
    </recommendedName>
</protein>
<evidence type="ECO:0000259" key="3">
    <source>
        <dbReference type="PROSITE" id="PS51253"/>
    </source>
</evidence>
<name>A0A9P6M8J1_9FUNG</name>
<proteinExistence type="predicted"/>
<dbReference type="InterPro" id="IPR004875">
    <property type="entry name" value="DDE_SF_endonuclease_dom"/>
</dbReference>
<feature type="non-terminal residue" evidence="4">
    <location>
        <position position="1"/>
    </location>
</feature>
<keyword evidence="1" id="KW-0238">DNA-binding</keyword>
<evidence type="ECO:0000313" key="4">
    <source>
        <dbReference type="EMBL" id="KAF9980058.1"/>
    </source>
</evidence>
<dbReference type="InterPro" id="IPR009057">
    <property type="entry name" value="Homeodomain-like_sf"/>
</dbReference>
<comment type="caution">
    <text evidence="4">The sequence shown here is derived from an EMBL/GenBank/DDBJ whole genome shotgun (WGS) entry which is preliminary data.</text>
</comment>
<accession>A0A9P6M8J1</accession>
<evidence type="ECO:0000313" key="5">
    <source>
        <dbReference type="Proteomes" id="UP000749646"/>
    </source>
</evidence>
<evidence type="ECO:0000256" key="1">
    <source>
        <dbReference type="ARBA" id="ARBA00023125"/>
    </source>
</evidence>
<dbReference type="PANTHER" id="PTHR19303:SF73">
    <property type="entry name" value="PROTEIN PDC2"/>
    <property type="match status" value="1"/>
</dbReference>
<gene>
    <name evidence="4" type="ORF">BGZ65_005608</name>
</gene>
<feature type="region of interest" description="Disordered" evidence="2">
    <location>
        <begin position="1"/>
        <end position="24"/>
    </location>
</feature>
<dbReference type="SUPFAM" id="SSF46689">
    <property type="entry name" value="Homeodomain-like"/>
    <property type="match status" value="1"/>
</dbReference>
<dbReference type="AlphaFoldDB" id="A0A9P6M8J1"/>
<dbReference type="InterPro" id="IPR050863">
    <property type="entry name" value="CenT-Element_Derived"/>
</dbReference>
<dbReference type="EMBL" id="JAAAHW010003914">
    <property type="protein sequence ID" value="KAF9980058.1"/>
    <property type="molecule type" value="Genomic_DNA"/>
</dbReference>
<dbReference type="PANTHER" id="PTHR19303">
    <property type="entry name" value="TRANSPOSON"/>
    <property type="match status" value="1"/>
</dbReference>